<name>A0AAV8SKD2_9ROSI</name>
<feature type="domain" description="Nucleotide-diphospho-sugar transferase" evidence="2">
    <location>
        <begin position="105"/>
        <end position="305"/>
    </location>
</feature>
<dbReference type="Proteomes" id="UP001159364">
    <property type="component" value="Linkage Group LG10"/>
</dbReference>
<organism evidence="3 4">
    <name type="scientific">Erythroxylum novogranatense</name>
    <dbReference type="NCBI Taxonomy" id="1862640"/>
    <lineage>
        <taxon>Eukaryota</taxon>
        <taxon>Viridiplantae</taxon>
        <taxon>Streptophyta</taxon>
        <taxon>Embryophyta</taxon>
        <taxon>Tracheophyta</taxon>
        <taxon>Spermatophyta</taxon>
        <taxon>Magnoliopsida</taxon>
        <taxon>eudicotyledons</taxon>
        <taxon>Gunneridae</taxon>
        <taxon>Pentapetalae</taxon>
        <taxon>rosids</taxon>
        <taxon>fabids</taxon>
        <taxon>Malpighiales</taxon>
        <taxon>Erythroxylaceae</taxon>
        <taxon>Erythroxylum</taxon>
    </lineage>
</organism>
<protein>
    <recommendedName>
        <fullName evidence="2">Nucleotide-diphospho-sugar transferase domain-containing protein</fullName>
    </recommendedName>
</protein>
<evidence type="ECO:0000259" key="2">
    <source>
        <dbReference type="Pfam" id="PF03407"/>
    </source>
</evidence>
<dbReference type="AlphaFoldDB" id="A0AAV8SKD2"/>
<evidence type="ECO:0000313" key="4">
    <source>
        <dbReference type="Proteomes" id="UP001159364"/>
    </source>
</evidence>
<dbReference type="InterPro" id="IPR005069">
    <property type="entry name" value="Nucl-diP-sugar_transferase"/>
</dbReference>
<proteinExistence type="predicted"/>
<gene>
    <name evidence="3" type="ORF">K2173_005569</name>
</gene>
<evidence type="ECO:0000313" key="3">
    <source>
        <dbReference type="EMBL" id="KAJ8752680.1"/>
    </source>
</evidence>
<reference evidence="3 4" key="1">
    <citation type="submission" date="2021-09" db="EMBL/GenBank/DDBJ databases">
        <title>Genomic insights and catalytic innovation underlie evolution of tropane alkaloids biosynthesis.</title>
        <authorList>
            <person name="Wang Y.-J."/>
            <person name="Tian T."/>
            <person name="Huang J.-P."/>
            <person name="Huang S.-X."/>
        </authorList>
    </citation>
    <scope>NUCLEOTIDE SEQUENCE [LARGE SCALE GENOMIC DNA]</scope>
    <source>
        <strain evidence="3">KIB-2018</strain>
        <tissue evidence="3">Leaf</tissue>
    </source>
</reference>
<dbReference type="InterPro" id="IPR044821">
    <property type="entry name" value="At1g28695/At4g15970-like"/>
</dbReference>
<dbReference type="PANTHER" id="PTHR46038">
    <property type="entry name" value="EXPRESSED PROTEIN-RELATED"/>
    <property type="match status" value="1"/>
</dbReference>
<keyword evidence="4" id="KW-1185">Reference proteome</keyword>
<keyword evidence="1" id="KW-0812">Transmembrane</keyword>
<comment type="caution">
    <text evidence="3">The sequence shown here is derived from an EMBL/GenBank/DDBJ whole genome shotgun (WGS) entry which is preliminary data.</text>
</comment>
<dbReference type="Pfam" id="PF03407">
    <property type="entry name" value="Nucleotid_trans"/>
    <property type="match status" value="1"/>
</dbReference>
<dbReference type="PANTHER" id="PTHR46038:SF29">
    <property type="entry name" value="NUCLEOTIDE-DIPHOSPHO-SUGAR TRANSFERASE DOMAIN-CONTAINING PROTEIN"/>
    <property type="match status" value="1"/>
</dbReference>
<feature type="transmembrane region" description="Helical" evidence="1">
    <location>
        <begin position="7"/>
        <end position="26"/>
    </location>
</feature>
<sequence>MHNLKEHGVQIVVSCLLFMGFLYVIFLNPGFRSIPMFRGQGCSYLSKTSSEREHVDLLGGVLAETAMENRTLIIAMVNKAYVEGDKPMLDVFLNSFWLGENTRDLVNHLLIVTVDRTSYERCRFLRLHCYKLETDGVNFNGEKLYMSADFIKMMWRRTLFLGDVLRRGYNFIFTDTDVLWLRNPFERLSSDESTDIQISTDNFNGYQWSEANPINTGFYIIRSNNKTISLFDTWYGMKDNSTGQKEQDVLNHMVREGVFRKLSLRVRFLDTTYFSGFCEDSRDIGAVTTVHANCCKTIRAKIADLKDVIRAWKRFRSSSTFNDTSILRKLNHVACRNSWKH</sequence>
<dbReference type="EMBL" id="JAIWQS010000010">
    <property type="protein sequence ID" value="KAJ8752680.1"/>
    <property type="molecule type" value="Genomic_DNA"/>
</dbReference>
<keyword evidence="1" id="KW-0472">Membrane</keyword>
<keyword evidence="1" id="KW-1133">Transmembrane helix</keyword>
<accession>A0AAV8SKD2</accession>
<evidence type="ECO:0000256" key="1">
    <source>
        <dbReference type="SAM" id="Phobius"/>
    </source>
</evidence>